<dbReference type="InterPro" id="IPR007375">
    <property type="entry name" value="SoxG"/>
</dbReference>
<dbReference type="Pfam" id="PF04268">
    <property type="entry name" value="SoxG"/>
    <property type="match status" value="1"/>
</dbReference>
<name>A0A238JJA7_9RHOB</name>
<reference evidence="2" key="1">
    <citation type="submission" date="2017-05" db="EMBL/GenBank/DDBJ databases">
        <authorList>
            <person name="Rodrigo-Torres L."/>
            <person name="Arahal R. D."/>
            <person name="Lucena T."/>
        </authorList>
    </citation>
    <scope>NUCLEOTIDE SEQUENCE [LARGE SCALE GENOMIC DNA]</scope>
    <source>
        <strain evidence="2">CECT 8868</strain>
    </source>
</reference>
<dbReference type="Proteomes" id="UP000203464">
    <property type="component" value="Unassembled WGS sequence"/>
</dbReference>
<proteinExistence type="predicted"/>
<gene>
    <name evidence="1" type="ORF">OCA8868_00010</name>
</gene>
<organism evidence="1 2">
    <name type="scientific">Octadecabacter ascidiaceicola</name>
    <dbReference type="NCBI Taxonomy" id="1655543"/>
    <lineage>
        <taxon>Bacteria</taxon>
        <taxon>Pseudomonadati</taxon>
        <taxon>Pseudomonadota</taxon>
        <taxon>Alphaproteobacteria</taxon>
        <taxon>Rhodobacterales</taxon>
        <taxon>Roseobacteraceae</taxon>
        <taxon>Octadecabacter</taxon>
    </lineage>
</organism>
<accession>A0A238JJA7</accession>
<keyword evidence="2" id="KW-1185">Reference proteome</keyword>
<dbReference type="SUPFAM" id="SSF103025">
    <property type="entry name" value="Folate-binding domain"/>
    <property type="match status" value="1"/>
</dbReference>
<dbReference type="Gene3D" id="3.30.1360.120">
    <property type="entry name" value="Probable tRNA modification gtpase trme, domain 1"/>
    <property type="match status" value="1"/>
</dbReference>
<evidence type="ECO:0000313" key="2">
    <source>
        <dbReference type="Proteomes" id="UP000203464"/>
    </source>
</evidence>
<dbReference type="EMBL" id="FXYD01000001">
    <property type="protein sequence ID" value="SMX30751.1"/>
    <property type="molecule type" value="Genomic_DNA"/>
</dbReference>
<evidence type="ECO:0000313" key="1">
    <source>
        <dbReference type="EMBL" id="SMX30751.1"/>
    </source>
</evidence>
<dbReference type="OrthoDB" id="9814782at2"/>
<dbReference type="AlphaFoldDB" id="A0A238JJA7"/>
<sequence>MSDMAVITRADARGMITLRGDLGSAKMKKAVKAATDQAIPTSGQFLGNGDKGVAWMSPDELLLIVPYDGVAQAIEVLEQALVKTHFLAVDVSDARATFTVSGDGTRDVLARLCPVDLHPDSFGTGQVRRTRLAQIAAAFWMHDAGFDVVCFRSVADYAEGVLTRAATTGEKTGFFA</sequence>
<dbReference type="Gene3D" id="3.30.70.1520">
    <property type="entry name" value="Heterotetrameric sarcosine oxidase"/>
    <property type="match status" value="1"/>
</dbReference>
<dbReference type="RefSeq" id="WP_093994534.1">
    <property type="nucleotide sequence ID" value="NZ_FXYD01000001.1"/>
</dbReference>
<dbReference type="InterPro" id="IPR027266">
    <property type="entry name" value="TrmE/GcvT-like"/>
</dbReference>
<protein>
    <submittedName>
        <fullName evidence="1">Sarcosine oxidase, gamma subunit family</fullName>
    </submittedName>
</protein>